<feature type="transmembrane region" description="Helical" evidence="1">
    <location>
        <begin position="7"/>
        <end position="25"/>
    </location>
</feature>
<dbReference type="Proteomes" id="UP000201838">
    <property type="component" value="Unassembled WGS sequence"/>
</dbReference>
<keyword evidence="1" id="KW-0812">Transmembrane</keyword>
<dbReference type="RefSeq" id="WP_093972104.1">
    <property type="nucleotide sequence ID" value="NZ_FXXQ01000001.1"/>
</dbReference>
<sequence>MSGALDHVSGVIAVLFCGCAALFSLSVLTQTRDWRPRADHLPDETWLGVVAILGWGWMGALMAEVANARLMLLAVSLAFGLIARIVVERQSNLQEDRIILGGITLLPLGALLFS</sequence>
<proteinExistence type="predicted"/>
<keyword evidence="1" id="KW-1133">Transmembrane helix</keyword>
<gene>
    <name evidence="2" type="ORF">BOA8489_00197</name>
</gene>
<accession>A0A238IUW4</accession>
<reference evidence="2 3" key="1">
    <citation type="submission" date="2017-05" db="EMBL/GenBank/DDBJ databases">
        <authorList>
            <person name="Song R."/>
            <person name="Chenine A.L."/>
            <person name="Ruprecht R.M."/>
        </authorList>
    </citation>
    <scope>NUCLEOTIDE SEQUENCE [LARGE SCALE GENOMIC DNA]</scope>
    <source>
        <strain evidence="2 3">CECT 8489</strain>
    </source>
</reference>
<keyword evidence="1" id="KW-0472">Membrane</keyword>
<feature type="transmembrane region" description="Helical" evidence="1">
    <location>
        <begin position="98"/>
        <end position="113"/>
    </location>
</feature>
<organism evidence="2 3">
    <name type="scientific">Boseongicola aestuarii</name>
    <dbReference type="NCBI Taxonomy" id="1470561"/>
    <lineage>
        <taxon>Bacteria</taxon>
        <taxon>Pseudomonadati</taxon>
        <taxon>Pseudomonadota</taxon>
        <taxon>Alphaproteobacteria</taxon>
        <taxon>Rhodobacterales</taxon>
        <taxon>Paracoccaceae</taxon>
        <taxon>Boseongicola</taxon>
    </lineage>
</organism>
<protein>
    <submittedName>
        <fullName evidence="2">Uncharacterized protein</fullName>
    </submittedName>
</protein>
<keyword evidence="3" id="KW-1185">Reference proteome</keyword>
<name>A0A238IUW4_9RHOB</name>
<dbReference type="EMBL" id="FXXQ01000001">
    <property type="protein sequence ID" value="SMX22107.1"/>
    <property type="molecule type" value="Genomic_DNA"/>
</dbReference>
<dbReference type="AlphaFoldDB" id="A0A238IUW4"/>
<evidence type="ECO:0000313" key="2">
    <source>
        <dbReference type="EMBL" id="SMX22107.1"/>
    </source>
</evidence>
<evidence type="ECO:0000256" key="1">
    <source>
        <dbReference type="SAM" id="Phobius"/>
    </source>
</evidence>
<feature type="transmembrane region" description="Helical" evidence="1">
    <location>
        <begin position="45"/>
        <end position="63"/>
    </location>
</feature>
<evidence type="ECO:0000313" key="3">
    <source>
        <dbReference type="Proteomes" id="UP000201838"/>
    </source>
</evidence>
<feature type="transmembrane region" description="Helical" evidence="1">
    <location>
        <begin position="70"/>
        <end position="86"/>
    </location>
</feature>